<dbReference type="Pfam" id="PF13439">
    <property type="entry name" value="Glyco_transf_4"/>
    <property type="match status" value="1"/>
</dbReference>
<dbReference type="OrthoDB" id="232381at2"/>
<dbReference type="EC" id="2.4.1.301" evidence="3"/>
<dbReference type="PANTHER" id="PTHR12526">
    <property type="entry name" value="GLYCOSYLTRANSFERASE"/>
    <property type="match status" value="1"/>
</dbReference>
<dbReference type="Pfam" id="PF00534">
    <property type="entry name" value="Glycos_transf_1"/>
    <property type="match status" value="1"/>
</dbReference>
<proteinExistence type="predicted"/>
<dbReference type="RefSeq" id="WP_146395209.1">
    <property type="nucleotide sequence ID" value="NZ_SJPJ01000001.1"/>
</dbReference>
<evidence type="ECO:0000313" key="3">
    <source>
        <dbReference type="EMBL" id="TWT80124.1"/>
    </source>
</evidence>
<accession>A0A5C5YYK2</accession>
<keyword evidence="3" id="KW-0808">Transferase</keyword>
<dbReference type="GO" id="GO:0016757">
    <property type="term" value="F:glycosyltransferase activity"/>
    <property type="evidence" value="ECO:0007669"/>
    <property type="project" value="UniProtKB-KW"/>
</dbReference>
<protein>
    <submittedName>
        <fullName evidence="3">Alpha-D-kanosaminyltransferase</fullName>
        <ecNumber evidence="3">2.4.1.301</ecNumber>
    </submittedName>
</protein>
<comment type="caution">
    <text evidence="3">The sequence shown here is derived from an EMBL/GenBank/DDBJ whole genome shotgun (WGS) entry which is preliminary data.</text>
</comment>
<organism evidence="3 4">
    <name type="scientific">Novipirellula herctigrandis</name>
    <dbReference type="NCBI Taxonomy" id="2527986"/>
    <lineage>
        <taxon>Bacteria</taxon>
        <taxon>Pseudomonadati</taxon>
        <taxon>Planctomycetota</taxon>
        <taxon>Planctomycetia</taxon>
        <taxon>Pirellulales</taxon>
        <taxon>Pirellulaceae</taxon>
        <taxon>Novipirellula</taxon>
    </lineage>
</organism>
<dbReference type="Gene3D" id="3.40.50.2000">
    <property type="entry name" value="Glycogen Phosphorylase B"/>
    <property type="match status" value="2"/>
</dbReference>
<dbReference type="CDD" id="cd03808">
    <property type="entry name" value="GT4_CapM-like"/>
    <property type="match status" value="1"/>
</dbReference>
<dbReference type="SUPFAM" id="SSF53756">
    <property type="entry name" value="UDP-Glycosyltransferase/glycogen phosphorylase"/>
    <property type="match status" value="1"/>
</dbReference>
<sequence>MENLIECESNGRDRIRILHVQLFPMLSGVQRVSLEELRRLDPNVFDRHLLTCEPGPLSEAAAALGVTCHYEPRLKRSISPLNDFRTYQRLREMMRRERFDLVHTHSSKTGVLGRMAASAAGVPCVVHTVHGFAFPAAKYPAVRRFYQWCEKRCGQMTHALVCLNPDDRQIAINELEVDPSRVQVIANGVDIEAFRPIENPADRIAERSKRFGGDPERPVVMMVGRLWNQKKPQLFVRSAIQLLQNGSPAEFYLAGDGKLHKQLEDEIAEAGVADRVHLLGWQDDVDSLIPLADVMVLPSLWEGMPIVLLEAHACGVPIVASDIPGNRECVNDGVDGYLVPKNDLKSLSDRIALLVNDSALRRSMGSAGRGKIVERFDIVHRQTTILELYSQLLGKRVDS</sequence>
<dbReference type="Proteomes" id="UP000315010">
    <property type="component" value="Unassembled WGS sequence"/>
</dbReference>
<evidence type="ECO:0000313" key="4">
    <source>
        <dbReference type="Proteomes" id="UP000315010"/>
    </source>
</evidence>
<dbReference type="AlphaFoldDB" id="A0A5C5YYK2"/>
<evidence type="ECO:0000259" key="1">
    <source>
        <dbReference type="Pfam" id="PF00534"/>
    </source>
</evidence>
<feature type="domain" description="Glycosyltransferase subfamily 4-like N-terminal" evidence="2">
    <location>
        <begin position="27"/>
        <end position="192"/>
    </location>
</feature>
<feature type="domain" description="Glycosyl transferase family 1" evidence="1">
    <location>
        <begin position="210"/>
        <end position="369"/>
    </location>
</feature>
<gene>
    <name evidence="3" type="primary">kanE_2</name>
    <name evidence="3" type="ORF">CA13_15370</name>
</gene>
<keyword evidence="4" id="KW-1185">Reference proteome</keyword>
<dbReference type="InterPro" id="IPR028098">
    <property type="entry name" value="Glyco_trans_4-like_N"/>
</dbReference>
<dbReference type="EMBL" id="SJPJ01000001">
    <property type="protein sequence ID" value="TWT80124.1"/>
    <property type="molecule type" value="Genomic_DNA"/>
</dbReference>
<evidence type="ECO:0000259" key="2">
    <source>
        <dbReference type="Pfam" id="PF13439"/>
    </source>
</evidence>
<reference evidence="3 4" key="1">
    <citation type="submission" date="2019-02" db="EMBL/GenBank/DDBJ databases">
        <title>Deep-cultivation of Planctomycetes and their phenomic and genomic characterization uncovers novel biology.</title>
        <authorList>
            <person name="Wiegand S."/>
            <person name="Jogler M."/>
            <person name="Boedeker C."/>
            <person name="Pinto D."/>
            <person name="Vollmers J."/>
            <person name="Rivas-Marin E."/>
            <person name="Kohn T."/>
            <person name="Peeters S.H."/>
            <person name="Heuer A."/>
            <person name="Rast P."/>
            <person name="Oberbeckmann S."/>
            <person name="Bunk B."/>
            <person name="Jeske O."/>
            <person name="Meyerdierks A."/>
            <person name="Storesund J.E."/>
            <person name="Kallscheuer N."/>
            <person name="Luecker S."/>
            <person name="Lage O.M."/>
            <person name="Pohl T."/>
            <person name="Merkel B.J."/>
            <person name="Hornburger P."/>
            <person name="Mueller R.-W."/>
            <person name="Bruemmer F."/>
            <person name="Labrenz M."/>
            <person name="Spormann A.M."/>
            <person name="Op Den Camp H."/>
            <person name="Overmann J."/>
            <person name="Amann R."/>
            <person name="Jetten M.S.M."/>
            <person name="Mascher T."/>
            <person name="Medema M.H."/>
            <person name="Devos D.P."/>
            <person name="Kaster A.-K."/>
            <person name="Ovreas L."/>
            <person name="Rohde M."/>
            <person name="Galperin M.Y."/>
            <person name="Jogler C."/>
        </authorList>
    </citation>
    <scope>NUCLEOTIDE SEQUENCE [LARGE SCALE GENOMIC DNA]</scope>
    <source>
        <strain evidence="3 4">CA13</strain>
    </source>
</reference>
<name>A0A5C5YYK2_9BACT</name>
<dbReference type="InterPro" id="IPR001296">
    <property type="entry name" value="Glyco_trans_1"/>
</dbReference>
<keyword evidence="3" id="KW-0328">Glycosyltransferase</keyword>